<dbReference type="Gene3D" id="3.30.450.20">
    <property type="entry name" value="PAS domain"/>
    <property type="match status" value="1"/>
</dbReference>
<keyword evidence="6 9" id="KW-0418">Kinase</keyword>
<accession>A0ABY8JTC5</accession>
<dbReference type="InterPro" id="IPR013656">
    <property type="entry name" value="PAS_4"/>
</dbReference>
<dbReference type="Proteomes" id="UP001221546">
    <property type="component" value="Chromosome"/>
</dbReference>
<keyword evidence="4" id="KW-0808">Transferase</keyword>
<keyword evidence="5" id="KW-0547">Nucleotide-binding</keyword>
<dbReference type="GO" id="GO:0016301">
    <property type="term" value="F:kinase activity"/>
    <property type="evidence" value="ECO:0007669"/>
    <property type="project" value="UniProtKB-KW"/>
</dbReference>
<evidence type="ECO:0000256" key="5">
    <source>
        <dbReference type="ARBA" id="ARBA00022741"/>
    </source>
</evidence>
<gene>
    <name evidence="9" type="ORF">QA636_17915</name>
</gene>
<keyword evidence="10" id="KW-1185">Reference proteome</keyword>
<dbReference type="PANTHER" id="PTHR41523">
    <property type="entry name" value="TWO-COMPONENT SYSTEM SENSOR PROTEIN"/>
    <property type="match status" value="1"/>
</dbReference>
<dbReference type="RefSeq" id="WP_244558904.1">
    <property type="nucleotide sequence ID" value="NZ_CP121646.1"/>
</dbReference>
<evidence type="ECO:0000256" key="6">
    <source>
        <dbReference type="ARBA" id="ARBA00022777"/>
    </source>
</evidence>
<dbReference type="InterPro" id="IPR035965">
    <property type="entry name" value="PAS-like_dom_sf"/>
</dbReference>
<keyword evidence="3" id="KW-0597">Phosphoprotein</keyword>
<evidence type="ECO:0000256" key="3">
    <source>
        <dbReference type="ARBA" id="ARBA00022553"/>
    </source>
</evidence>
<evidence type="ECO:0000256" key="4">
    <source>
        <dbReference type="ARBA" id="ARBA00022679"/>
    </source>
</evidence>
<dbReference type="PANTHER" id="PTHR41523:SF8">
    <property type="entry name" value="ETHYLENE RESPONSE SENSOR PROTEIN"/>
    <property type="match status" value="1"/>
</dbReference>
<dbReference type="InterPro" id="IPR036890">
    <property type="entry name" value="HATPase_C_sf"/>
</dbReference>
<dbReference type="InterPro" id="IPR011102">
    <property type="entry name" value="Sig_transdc_His_kinase_HWE"/>
</dbReference>
<organism evidence="9 10">
    <name type="scientific">Bradyrhizobium brasilense</name>
    <dbReference type="NCBI Taxonomy" id="1419277"/>
    <lineage>
        <taxon>Bacteria</taxon>
        <taxon>Pseudomonadati</taxon>
        <taxon>Pseudomonadota</taxon>
        <taxon>Alphaproteobacteria</taxon>
        <taxon>Hyphomicrobiales</taxon>
        <taxon>Nitrobacteraceae</taxon>
        <taxon>Bradyrhizobium</taxon>
    </lineage>
</organism>
<evidence type="ECO:0000256" key="2">
    <source>
        <dbReference type="ARBA" id="ARBA00012438"/>
    </source>
</evidence>
<dbReference type="SMART" id="SM00911">
    <property type="entry name" value="HWE_HK"/>
    <property type="match status" value="1"/>
</dbReference>
<evidence type="ECO:0000256" key="1">
    <source>
        <dbReference type="ARBA" id="ARBA00000085"/>
    </source>
</evidence>
<dbReference type="Pfam" id="PF07536">
    <property type="entry name" value="HWE_HK"/>
    <property type="match status" value="1"/>
</dbReference>
<reference evidence="9 10" key="1">
    <citation type="submission" date="2023-04" db="EMBL/GenBank/DDBJ databases">
        <title>Australian commercial rhizobial inoculants.</title>
        <authorList>
            <person name="Kohlmeier M.G."/>
            <person name="O'Hara G.W."/>
            <person name="Colombi E."/>
            <person name="Ramsay J.P."/>
            <person name="Terpolilli J."/>
        </authorList>
    </citation>
    <scope>NUCLEOTIDE SEQUENCE [LARGE SCALE GENOMIC DNA]</scope>
    <source>
        <strain evidence="9 10">CB627</strain>
    </source>
</reference>
<proteinExistence type="predicted"/>
<comment type="catalytic activity">
    <reaction evidence="1">
        <text>ATP + protein L-histidine = ADP + protein N-phospho-L-histidine.</text>
        <dbReference type="EC" id="2.7.13.3"/>
    </reaction>
</comment>
<dbReference type="SUPFAM" id="SSF55785">
    <property type="entry name" value="PYP-like sensor domain (PAS domain)"/>
    <property type="match status" value="1"/>
</dbReference>
<name>A0ABY8JTC5_9BRAD</name>
<evidence type="ECO:0000313" key="10">
    <source>
        <dbReference type="Proteomes" id="UP001221546"/>
    </source>
</evidence>
<evidence type="ECO:0000259" key="8">
    <source>
        <dbReference type="SMART" id="SM00911"/>
    </source>
</evidence>
<sequence>MLPAKAQIVLFWGAEFVALYNDAYAPTIGQKHPKALGRPARDNWAELWDDLGPLLRRVLDTGETVFAKDRPFYIERHGYPETVYFDISYSPVQNEAGETGGVLCIVSETTERVIAQERQRLLAREANHRVKNMFAVFHGIISLSARSARTPQEMAQSLRGRLDALMQAKDLIRPGIMGTEAHSERTTVGDVVRTVLRPYEDDASSERIMVRGPAVPVGAMAVTSLALALHETTTNAAKYGALSEPTGSINIAWDTQGGDLHLEWEETGGPVIVAAPSAKGFGSVLAERSIAAQLGGKVEYDWLPSGLRLRVSIPLDRLAV</sequence>
<dbReference type="EMBL" id="CP121646">
    <property type="protein sequence ID" value="WFU67258.1"/>
    <property type="molecule type" value="Genomic_DNA"/>
</dbReference>
<evidence type="ECO:0000256" key="7">
    <source>
        <dbReference type="ARBA" id="ARBA00022840"/>
    </source>
</evidence>
<evidence type="ECO:0000313" key="9">
    <source>
        <dbReference type="EMBL" id="WFU67258.1"/>
    </source>
</evidence>
<dbReference type="SUPFAM" id="SSF55874">
    <property type="entry name" value="ATPase domain of HSP90 chaperone/DNA topoisomerase II/histidine kinase"/>
    <property type="match status" value="1"/>
</dbReference>
<dbReference type="EC" id="2.7.13.3" evidence="2"/>
<dbReference type="Pfam" id="PF08448">
    <property type="entry name" value="PAS_4"/>
    <property type="match status" value="1"/>
</dbReference>
<feature type="domain" description="Signal transduction histidine kinase HWE region" evidence="8">
    <location>
        <begin position="125"/>
        <end position="214"/>
    </location>
</feature>
<keyword evidence="7" id="KW-0067">ATP-binding</keyword>
<protein>
    <recommendedName>
        <fullName evidence="2">histidine kinase</fullName>
        <ecNumber evidence="2">2.7.13.3</ecNumber>
    </recommendedName>
</protein>
<dbReference type="Gene3D" id="3.30.565.10">
    <property type="entry name" value="Histidine kinase-like ATPase, C-terminal domain"/>
    <property type="match status" value="1"/>
</dbReference>